<evidence type="ECO:0000256" key="4">
    <source>
        <dbReference type="ARBA" id="ARBA00022507"/>
    </source>
</evidence>
<comment type="caution">
    <text evidence="13">The sequence shown here is derived from an EMBL/GenBank/DDBJ whole genome shotgun (WGS) entry which is preliminary data.</text>
</comment>
<keyword evidence="14" id="KW-1185">Reference proteome</keyword>
<keyword evidence="10" id="KW-0807">Transducer</keyword>
<reference evidence="13" key="1">
    <citation type="submission" date="2023-07" db="EMBL/GenBank/DDBJ databases">
        <authorList>
            <person name="Stuckert A."/>
        </authorList>
    </citation>
    <scope>NUCLEOTIDE SEQUENCE</scope>
</reference>
<keyword evidence="7" id="KW-0297">G-protein coupled receptor</keyword>
<evidence type="ECO:0008006" key="15">
    <source>
        <dbReference type="Google" id="ProtNLM"/>
    </source>
</evidence>
<feature type="compositionally biased region" description="Basic residues" evidence="11">
    <location>
        <begin position="150"/>
        <end position="159"/>
    </location>
</feature>
<gene>
    <name evidence="13" type="ORF">RIMI_LOCUS22523232</name>
</gene>
<dbReference type="PANTHER" id="PTHR24062">
    <property type="entry name" value="VOMERONASAL TYPE-1 RECEPTOR"/>
    <property type="match status" value="1"/>
</dbReference>
<evidence type="ECO:0000256" key="5">
    <source>
        <dbReference type="ARBA" id="ARBA00022692"/>
    </source>
</evidence>
<dbReference type="EMBL" id="CAUEEQ010078630">
    <property type="protein sequence ID" value="CAJ0967820.1"/>
    <property type="molecule type" value="Genomic_DNA"/>
</dbReference>
<evidence type="ECO:0000256" key="10">
    <source>
        <dbReference type="ARBA" id="ARBA00023224"/>
    </source>
</evidence>
<evidence type="ECO:0000256" key="8">
    <source>
        <dbReference type="ARBA" id="ARBA00023136"/>
    </source>
</evidence>
<evidence type="ECO:0000256" key="7">
    <source>
        <dbReference type="ARBA" id="ARBA00023040"/>
    </source>
</evidence>
<keyword evidence="5 12" id="KW-0812">Transmembrane</keyword>
<comment type="similarity">
    <text evidence="2">Belongs to the G-protein coupled receptor 1 family.</text>
</comment>
<keyword evidence="3" id="KW-1003">Cell membrane</keyword>
<evidence type="ECO:0000256" key="12">
    <source>
        <dbReference type="SAM" id="Phobius"/>
    </source>
</evidence>
<name>A0ABN9MLZ7_9NEOB</name>
<feature type="transmembrane region" description="Helical" evidence="12">
    <location>
        <begin position="228"/>
        <end position="251"/>
    </location>
</feature>
<feature type="transmembrane region" description="Helical" evidence="12">
    <location>
        <begin position="263"/>
        <end position="285"/>
    </location>
</feature>
<keyword evidence="8 12" id="KW-0472">Membrane</keyword>
<keyword evidence="6 12" id="KW-1133">Transmembrane helix</keyword>
<evidence type="ECO:0000256" key="1">
    <source>
        <dbReference type="ARBA" id="ARBA00004651"/>
    </source>
</evidence>
<feature type="region of interest" description="Disordered" evidence="11">
    <location>
        <begin position="130"/>
        <end position="159"/>
    </location>
</feature>
<evidence type="ECO:0000256" key="9">
    <source>
        <dbReference type="ARBA" id="ARBA00023170"/>
    </source>
</evidence>
<comment type="subcellular location">
    <subcellularLocation>
        <location evidence="1">Cell membrane</location>
        <topology evidence="1">Multi-pass membrane protein</topology>
    </subcellularLocation>
</comment>
<keyword evidence="9" id="KW-0675">Receptor</keyword>
<feature type="region of interest" description="Disordered" evidence="11">
    <location>
        <begin position="1"/>
        <end position="107"/>
    </location>
</feature>
<keyword evidence="4" id="KW-0589">Pheromone response</keyword>
<evidence type="ECO:0000313" key="14">
    <source>
        <dbReference type="Proteomes" id="UP001176940"/>
    </source>
</evidence>
<dbReference type="SUPFAM" id="SSF81321">
    <property type="entry name" value="Family A G protein-coupled receptor-like"/>
    <property type="match status" value="1"/>
</dbReference>
<organism evidence="13 14">
    <name type="scientific">Ranitomeya imitator</name>
    <name type="common">mimic poison frog</name>
    <dbReference type="NCBI Taxonomy" id="111125"/>
    <lineage>
        <taxon>Eukaryota</taxon>
        <taxon>Metazoa</taxon>
        <taxon>Chordata</taxon>
        <taxon>Craniata</taxon>
        <taxon>Vertebrata</taxon>
        <taxon>Euteleostomi</taxon>
        <taxon>Amphibia</taxon>
        <taxon>Batrachia</taxon>
        <taxon>Anura</taxon>
        <taxon>Neobatrachia</taxon>
        <taxon>Hyloidea</taxon>
        <taxon>Dendrobatidae</taxon>
        <taxon>Dendrobatinae</taxon>
        <taxon>Ranitomeya</taxon>
    </lineage>
</organism>
<evidence type="ECO:0000313" key="13">
    <source>
        <dbReference type="EMBL" id="CAJ0967820.1"/>
    </source>
</evidence>
<evidence type="ECO:0000256" key="2">
    <source>
        <dbReference type="ARBA" id="ARBA00010663"/>
    </source>
</evidence>
<accession>A0ABN9MLZ7</accession>
<protein>
    <recommendedName>
        <fullName evidence="15">Vomeronasal type-1 receptor</fullName>
    </recommendedName>
</protein>
<dbReference type="Pfam" id="PF03402">
    <property type="entry name" value="V1R"/>
    <property type="match status" value="1"/>
</dbReference>
<dbReference type="Proteomes" id="UP001176940">
    <property type="component" value="Unassembled WGS sequence"/>
</dbReference>
<evidence type="ECO:0000256" key="6">
    <source>
        <dbReference type="ARBA" id="ARBA00022989"/>
    </source>
</evidence>
<evidence type="ECO:0000256" key="11">
    <source>
        <dbReference type="SAM" id="MobiDB-lite"/>
    </source>
</evidence>
<dbReference type="InterPro" id="IPR004072">
    <property type="entry name" value="Vmron_rcpt_1"/>
</dbReference>
<sequence length="406" mass="45502">MLRPCRSEVCSTPLSPEDDTPLPESVMPDGQIDDEWWTVPDTVGGPQPPRDGDPMDVPVPPCEDETGKELTMSPATSVPLEDSQALPDSKELRRSQRSNAGVPPDPGTFTCSSCGSVFGTDVQQRARTDYVTTPSHLSDTAEDRATPGPRSRKKLQHWKKQGLQGPRWEQGLFSHARNKSVSRMWKQSSGAGTPERSVRPHVLLCGRTLRSEVLAPELGFHMRDTDVFLAYVEIYLVLKAFGFIMMIFNFIKINEKNFLATNTILMAFVVMNLLIVISQIIPQFLHTLGVKNLMDDTRCQIFLYTYRVSRAMSICITSLLSCHQCILIAPSAKHWIYFKQTLTHNLAGSSGTQRVYLRAVSSANTRLVCVLGVEHSDTASIGYRNSDTEIRYFCGIGYRYRIHRDV</sequence>
<proteinExistence type="inferred from homology"/>
<evidence type="ECO:0000256" key="3">
    <source>
        <dbReference type="ARBA" id="ARBA00022475"/>
    </source>
</evidence>